<accession>A0A0G1KDQ6</accession>
<dbReference type="GO" id="GO:0052621">
    <property type="term" value="F:diguanylate cyclase activity"/>
    <property type="evidence" value="ECO:0007669"/>
    <property type="project" value="TreeGrafter"/>
</dbReference>
<organism evidence="2 3">
    <name type="scientific">Candidatus Azambacteria bacterium GW2011_GWA1_44_9</name>
    <dbReference type="NCBI Taxonomy" id="1618610"/>
    <lineage>
        <taxon>Bacteria</taxon>
        <taxon>Candidatus Azamiibacteriota</taxon>
    </lineage>
</organism>
<evidence type="ECO:0000313" key="2">
    <source>
        <dbReference type="EMBL" id="KKT81713.1"/>
    </source>
</evidence>
<dbReference type="AlphaFoldDB" id="A0A0G1KDQ6"/>
<dbReference type="PANTHER" id="PTHR45138:SF9">
    <property type="entry name" value="DIGUANYLATE CYCLASE DGCM-RELATED"/>
    <property type="match status" value="1"/>
</dbReference>
<dbReference type="EMBL" id="LCJQ01000006">
    <property type="protein sequence ID" value="KKT81713.1"/>
    <property type="molecule type" value="Genomic_DNA"/>
</dbReference>
<dbReference type="FunFam" id="3.30.70.270:FF:000001">
    <property type="entry name" value="Diguanylate cyclase domain protein"/>
    <property type="match status" value="1"/>
</dbReference>
<evidence type="ECO:0000313" key="3">
    <source>
        <dbReference type="Proteomes" id="UP000034595"/>
    </source>
</evidence>
<reference evidence="2 3" key="1">
    <citation type="journal article" date="2015" name="Nature">
        <title>rRNA introns, odd ribosomes, and small enigmatic genomes across a large radiation of phyla.</title>
        <authorList>
            <person name="Brown C.T."/>
            <person name="Hug L.A."/>
            <person name="Thomas B.C."/>
            <person name="Sharon I."/>
            <person name="Castelle C.J."/>
            <person name="Singh A."/>
            <person name="Wilkins M.J."/>
            <person name="Williams K.H."/>
            <person name="Banfield J.F."/>
        </authorList>
    </citation>
    <scope>NUCLEOTIDE SEQUENCE [LARGE SCALE GENOMIC DNA]</scope>
</reference>
<dbReference type="InterPro" id="IPR043128">
    <property type="entry name" value="Rev_trsase/Diguanyl_cyclase"/>
</dbReference>
<dbReference type="Proteomes" id="UP000034595">
    <property type="component" value="Unassembled WGS sequence"/>
</dbReference>
<dbReference type="NCBIfam" id="TIGR00254">
    <property type="entry name" value="GGDEF"/>
    <property type="match status" value="1"/>
</dbReference>
<name>A0A0G1KDQ6_9BACT</name>
<dbReference type="Gene3D" id="3.30.70.270">
    <property type="match status" value="1"/>
</dbReference>
<dbReference type="Pfam" id="PF00990">
    <property type="entry name" value="GGDEF"/>
    <property type="match status" value="1"/>
</dbReference>
<dbReference type="CDD" id="cd01949">
    <property type="entry name" value="GGDEF"/>
    <property type="match status" value="1"/>
</dbReference>
<gene>
    <name evidence="2" type="ORF">UW78_C0006G0078</name>
</gene>
<dbReference type="SMART" id="SM00267">
    <property type="entry name" value="GGDEF"/>
    <property type="match status" value="1"/>
</dbReference>
<comment type="caution">
    <text evidence="2">The sequence shown here is derived from an EMBL/GenBank/DDBJ whole genome shotgun (WGS) entry which is preliminary data.</text>
</comment>
<feature type="domain" description="GGDEF" evidence="1">
    <location>
        <begin position="57"/>
        <end position="181"/>
    </location>
</feature>
<dbReference type="InterPro" id="IPR000160">
    <property type="entry name" value="GGDEF_dom"/>
</dbReference>
<dbReference type="SUPFAM" id="SSF55073">
    <property type="entry name" value="Nucleotide cyclase"/>
    <property type="match status" value="1"/>
</dbReference>
<sequence>MSKQRIAELEQKVRELKKTLADAERLSLIDPLTGILNRRGLEVEVTRALAQAKRQDAPLAVLFIDLDCFKSINDTHGHDVGDVVLREVATFLKKVVRASDIVTRPCGDEFIVILPASDLLIAKHVANKVIEKITSMVFAGKTNVELSVGVSSTSEGVCDFHELRRLADERMYQEKVISKNQ</sequence>
<dbReference type="InterPro" id="IPR050469">
    <property type="entry name" value="Diguanylate_Cyclase"/>
</dbReference>
<evidence type="ECO:0000259" key="1">
    <source>
        <dbReference type="PROSITE" id="PS50887"/>
    </source>
</evidence>
<dbReference type="InterPro" id="IPR029787">
    <property type="entry name" value="Nucleotide_cyclase"/>
</dbReference>
<dbReference type="PANTHER" id="PTHR45138">
    <property type="entry name" value="REGULATORY COMPONENTS OF SENSORY TRANSDUCTION SYSTEM"/>
    <property type="match status" value="1"/>
</dbReference>
<dbReference type="PROSITE" id="PS50887">
    <property type="entry name" value="GGDEF"/>
    <property type="match status" value="1"/>
</dbReference>
<proteinExistence type="predicted"/>
<protein>
    <submittedName>
        <fullName evidence="2">GGDEF family protein</fullName>
    </submittedName>
</protein>